<dbReference type="AlphaFoldDB" id="A0A0R1EA45"/>
<protein>
    <submittedName>
        <fullName evidence="3">Uncharacterized protein, isoform A</fullName>
    </submittedName>
    <submittedName>
        <fullName evidence="4">Uncharacterized protein, isoform B</fullName>
    </submittedName>
</protein>
<reference evidence="4" key="1">
    <citation type="submission" date="2006-01" db="EMBL/GenBank/DDBJ databases">
        <title>The Genome of Drosophila yakuba.</title>
        <authorList>
            <consortium name="The Drosophila yakuba Sequencing Consortium"/>
        </authorList>
    </citation>
    <scope>NUCLEOTIDE SEQUENCE</scope>
    <source>
        <strain evidence="4">Tai18E2</strain>
    </source>
</reference>
<keyword evidence="2" id="KW-0812">Transmembrane</keyword>
<name>A0A0R1EA45_DROYA</name>
<evidence type="ECO:0000313" key="3">
    <source>
        <dbReference type="EMBL" id="KRK06156.1"/>
    </source>
</evidence>
<dbReference type="EMBL" id="CM000162">
    <property type="protein sequence ID" value="KRK06156.1"/>
    <property type="molecule type" value="Genomic_DNA"/>
</dbReference>
<reference evidence="4 5" key="3">
    <citation type="journal article" date="2007" name="PLoS Biol.">
        <title>Principles of genome evolution in the Drosophila melanogaster species group.</title>
        <authorList>
            <person name="Ranz J.M."/>
            <person name="Maurin D."/>
            <person name="Chan Y.S."/>
            <person name="von Grotthuss M."/>
            <person name="Hillier L.W."/>
            <person name="Roote J."/>
            <person name="Ashburner M."/>
            <person name="Bergman C.M."/>
        </authorList>
    </citation>
    <scope>NUCLEOTIDE SEQUENCE [LARGE SCALE GENOMIC DNA]</scope>
    <source>
        <strain evidence="4">Tai18E2</strain>
        <strain evidence="5">Tai18E2 / Tucson 14021-0261.01</strain>
    </source>
</reference>
<evidence type="ECO:0000313" key="4">
    <source>
        <dbReference type="EMBL" id="KRK06157.1"/>
    </source>
</evidence>
<keyword evidence="2" id="KW-1133">Transmembrane helix</keyword>
<organism evidence="4 5">
    <name type="scientific">Drosophila yakuba</name>
    <name type="common">Fruit fly</name>
    <dbReference type="NCBI Taxonomy" id="7245"/>
    <lineage>
        <taxon>Eukaryota</taxon>
        <taxon>Metazoa</taxon>
        <taxon>Ecdysozoa</taxon>
        <taxon>Arthropoda</taxon>
        <taxon>Hexapoda</taxon>
        <taxon>Insecta</taxon>
        <taxon>Pterygota</taxon>
        <taxon>Neoptera</taxon>
        <taxon>Endopterygota</taxon>
        <taxon>Diptera</taxon>
        <taxon>Brachycera</taxon>
        <taxon>Muscomorpha</taxon>
        <taxon>Ephydroidea</taxon>
        <taxon>Drosophilidae</taxon>
        <taxon>Drosophila</taxon>
        <taxon>Sophophora</taxon>
    </lineage>
</organism>
<proteinExistence type="predicted"/>
<feature type="region of interest" description="Disordered" evidence="1">
    <location>
        <begin position="1"/>
        <end position="57"/>
    </location>
</feature>
<reference evidence="4 5" key="2">
    <citation type="journal article" date="2007" name="Nature">
        <title>Evolution of genes and genomes on the Drosophila phylogeny.</title>
        <authorList>
            <consortium name="Drosophila 12 Genomes Consortium"/>
            <person name="Clark A.G."/>
            <person name="Eisen M.B."/>
            <person name="Smith D.R."/>
            <person name="Bergman C.M."/>
            <person name="Oliver B."/>
            <person name="Markow T.A."/>
            <person name="Kaufman T.C."/>
            <person name="Kellis M."/>
            <person name="Gelbart W."/>
            <person name="Iyer V.N."/>
            <person name="Pollard D.A."/>
            <person name="Sackton T.B."/>
            <person name="Larracuente A.M."/>
            <person name="Singh N.D."/>
            <person name="Abad J.P."/>
            <person name="Abt D.N."/>
            <person name="Adryan B."/>
            <person name="Aguade M."/>
            <person name="Akashi H."/>
            <person name="Anderson W.W."/>
            <person name="Aquadro C.F."/>
            <person name="Ardell D.H."/>
            <person name="Arguello R."/>
            <person name="Artieri C.G."/>
            <person name="Barbash D.A."/>
            <person name="Barker D."/>
            <person name="Barsanti P."/>
            <person name="Batterham P."/>
            <person name="Batzoglou S."/>
            <person name="Begun D."/>
            <person name="Bhutkar A."/>
            <person name="Blanco E."/>
            <person name="Bosak S.A."/>
            <person name="Bradley R.K."/>
            <person name="Brand A.D."/>
            <person name="Brent M.R."/>
            <person name="Brooks A.N."/>
            <person name="Brown R.H."/>
            <person name="Butlin R.K."/>
            <person name="Caggese C."/>
            <person name="Calvi B.R."/>
            <person name="Bernardo de Carvalho A."/>
            <person name="Caspi A."/>
            <person name="Castrezana S."/>
            <person name="Celniker S.E."/>
            <person name="Chang J.L."/>
            <person name="Chapple C."/>
            <person name="Chatterji S."/>
            <person name="Chinwalla A."/>
            <person name="Civetta A."/>
            <person name="Clifton S.W."/>
            <person name="Comeron J.M."/>
            <person name="Costello J.C."/>
            <person name="Coyne J.A."/>
            <person name="Daub J."/>
            <person name="David R.G."/>
            <person name="Delcher A.L."/>
            <person name="Delehaunty K."/>
            <person name="Do C.B."/>
            <person name="Ebling H."/>
            <person name="Edwards K."/>
            <person name="Eickbush T."/>
            <person name="Evans J.D."/>
            <person name="Filipski A."/>
            <person name="Findeiss S."/>
            <person name="Freyhult E."/>
            <person name="Fulton L."/>
            <person name="Fulton R."/>
            <person name="Garcia A.C."/>
            <person name="Gardiner A."/>
            <person name="Garfield D.A."/>
            <person name="Garvin B.E."/>
            <person name="Gibson G."/>
            <person name="Gilbert D."/>
            <person name="Gnerre S."/>
            <person name="Godfrey J."/>
            <person name="Good R."/>
            <person name="Gotea V."/>
            <person name="Gravely B."/>
            <person name="Greenberg A.J."/>
            <person name="Griffiths-Jones S."/>
            <person name="Gross S."/>
            <person name="Guigo R."/>
            <person name="Gustafson E.A."/>
            <person name="Haerty W."/>
            <person name="Hahn M.W."/>
            <person name="Halligan D.L."/>
            <person name="Halpern A.L."/>
            <person name="Halter G.M."/>
            <person name="Han M.V."/>
            <person name="Heger A."/>
            <person name="Hillier L."/>
            <person name="Hinrichs A.S."/>
            <person name="Holmes I."/>
            <person name="Hoskins R.A."/>
            <person name="Hubisz M.J."/>
            <person name="Hultmark D."/>
            <person name="Huntley M.A."/>
            <person name="Jaffe D.B."/>
            <person name="Jagadeeshan S."/>
            <person name="Jeck W.R."/>
            <person name="Johnson J."/>
            <person name="Jones C.D."/>
            <person name="Jordan W.C."/>
            <person name="Karpen G.H."/>
            <person name="Kataoka E."/>
            <person name="Keightley P.D."/>
            <person name="Kheradpour P."/>
            <person name="Kirkness E.F."/>
            <person name="Koerich L.B."/>
            <person name="Kristiansen K."/>
            <person name="Kudrna D."/>
            <person name="Kulathinal R.J."/>
            <person name="Kumar S."/>
            <person name="Kwok R."/>
            <person name="Lander E."/>
            <person name="Langley C.H."/>
            <person name="Lapoint R."/>
            <person name="Lazzaro B.P."/>
            <person name="Lee S.J."/>
            <person name="Levesque L."/>
            <person name="Li R."/>
            <person name="Lin C.F."/>
            <person name="Lin M.F."/>
            <person name="Lindblad-Toh K."/>
            <person name="Llopart A."/>
            <person name="Long M."/>
            <person name="Low L."/>
            <person name="Lozovsky E."/>
            <person name="Lu J."/>
            <person name="Luo M."/>
            <person name="Machado C.A."/>
            <person name="Makalowski W."/>
            <person name="Marzo M."/>
            <person name="Matsuda M."/>
            <person name="Matzkin L."/>
            <person name="McAllister B."/>
            <person name="McBride C.S."/>
            <person name="McKernan B."/>
            <person name="McKernan K."/>
            <person name="Mendez-Lago M."/>
            <person name="Minx P."/>
            <person name="Mollenhauer M.U."/>
            <person name="Montooth K."/>
            <person name="Mount S.M."/>
            <person name="Mu X."/>
            <person name="Myers E."/>
            <person name="Negre B."/>
            <person name="Newfeld S."/>
            <person name="Nielsen R."/>
            <person name="Noor M.A."/>
            <person name="O'Grady P."/>
            <person name="Pachter L."/>
            <person name="Papaceit M."/>
            <person name="Parisi M.J."/>
            <person name="Parisi M."/>
            <person name="Parts L."/>
            <person name="Pedersen J.S."/>
            <person name="Pesole G."/>
            <person name="Phillippy A.M."/>
            <person name="Ponting C.P."/>
            <person name="Pop M."/>
            <person name="Porcelli D."/>
            <person name="Powell J.R."/>
            <person name="Prohaska S."/>
            <person name="Pruitt K."/>
            <person name="Puig M."/>
            <person name="Quesneville H."/>
            <person name="Ram K.R."/>
            <person name="Rand D."/>
            <person name="Rasmussen M.D."/>
            <person name="Reed L.K."/>
            <person name="Reenan R."/>
            <person name="Reily A."/>
            <person name="Remington K.A."/>
            <person name="Rieger T.T."/>
            <person name="Ritchie M.G."/>
            <person name="Robin C."/>
            <person name="Rogers Y.H."/>
            <person name="Rohde C."/>
            <person name="Rozas J."/>
            <person name="Rubenfield M.J."/>
            <person name="Ruiz A."/>
            <person name="Russo S."/>
            <person name="Salzberg S.L."/>
            <person name="Sanchez-Gracia A."/>
            <person name="Saranga D.J."/>
            <person name="Sato H."/>
            <person name="Schaeffer S.W."/>
            <person name="Schatz M.C."/>
            <person name="Schlenke T."/>
            <person name="Schwartz R."/>
            <person name="Segarra C."/>
            <person name="Singh R.S."/>
            <person name="Sirot L."/>
            <person name="Sirota M."/>
            <person name="Sisneros N.B."/>
            <person name="Smith C.D."/>
            <person name="Smith T.F."/>
            <person name="Spieth J."/>
            <person name="Stage D.E."/>
            <person name="Stark A."/>
            <person name="Stephan W."/>
            <person name="Strausberg R.L."/>
            <person name="Strempel S."/>
            <person name="Sturgill D."/>
            <person name="Sutton G."/>
            <person name="Sutton G.G."/>
            <person name="Tao W."/>
            <person name="Teichmann S."/>
            <person name="Tobari Y.N."/>
            <person name="Tomimura Y."/>
            <person name="Tsolas J.M."/>
            <person name="Valente V.L."/>
            <person name="Venter E."/>
            <person name="Venter J.C."/>
            <person name="Vicario S."/>
            <person name="Vieira F.G."/>
            <person name="Vilella A.J."/>
            <person name="Villasante A."/>
            <person name="Walenz B."/>
            <person name="Wang J."/>
            <person name="Wasserman M."/>
            <person name="Watts T."/>
            <person name="Wilson D."/>
            <person name="Wilson R.K."/>
            <person name="Wing R.A."/>
            <person name="Wolfner M.F."/>
            <person name="Wong A."/>
            <person name="Wong G.K."/>
            <person name="Wu C.I."/>
            <person name="Wu G."/>
            <person name="Yamamoto D."/>
            <person name="Yang H.P."/>
            <person name="Yang S.P."/>
            <person name="Yorke J.A."/>
            <person name="Yoshida K."/>
            <person name="Zdobnov E."/>
            <person name="Zhang P."/>
            <person name="Zhang Y."/>
            <person name="Zimin A.V."/>
            <person name="Baldwin J."/>
            <person name="Abdouelleil A."/>
            <person name="Abdulkadir J."/>
            <person name="Abebe A."/>
            <person name="Abera B."/>
            <person name="Abreu J."/>
            <person name="Acer S.C."/>
            <person name="Aftuck L."/>
            <person name="Alexander A."/>
            <person name="An P."/>
            <person name="Anderson E."/>
            <person name="Anderson S."/>
            <person name="Arachi H."/>
            <person name="Azer M."/>
            <person name="Bachantsang P."/>
            <person name="Barry A."/>
            <person name="Bayul T."/>
            <person name="Berlin A."/>
            <person name="Bessette D."/>
            <person name="Bloom T."/>
            <person name="Blye J."/>
            <person name="Boguslavskiy L."/>
            <person name="Bonnet C."/>
            <person name="Boukhgalter B."/>
            <person name="Bourzgui I."/>
            <person name="Brown A."/>
            <person name="Cahill P."/>
            <person name="Channer S."/>
            <person name="Cheshatsang Y."/>
            <person name="Chuda L."/>
            <person name="Citroen M."/>
            <person name="Collymore A."/>
            <person name="Cooke P."/>
            <person name="Costello M."/>
            <person name="D'Aco K."/>
            <person name="Daza R."/>
            <person name="De Haan G."/>
            <person name="DeGray S."/>
            <person name="DeMaso C."/>
            <person name="Dhargay N."/>
            <person name="Dooley K."/>
            <person name="Dooley E."/>
            <person name="Doricent M."/>
            <person name="Dorje P."/>
            <person name="Dorjee K."/>
            <person name="Dupes A."/>
            <person name="Elong R."/>
            <person name="Falk J."/>
            <person name="Farina A."/>
            <person name="Faro S."/>
            <person name="Ferguson D."/>
            <person name="Fisher S."/>
            <person name="Foley C.D."/>
            <person name="Franke A."/>
            <person name="Friedrich D."/>
            <person name="Gadbois L."/>
            <person name="Gearin G."/>
            <person name="Gearin C.R."/>
            <person name="Giannoukos G."/>
            <person name="Goode T."/>
            <person name="Graham J."/>
            <person name="Grandbois E."/>
            <person name="Grewal S."/>
            <person name="Gyaltsen K."/>
            <person name="Hafez N."/>
            <person name="Hagos B."/>
            <person name="Hall J."/>
            <person name="Henson C."/>
            <person name="Hollinger A."/>
            <person name="Honan T."/>
            <person name="Huard M.D."/>
            <person name="Hughes L."/>
            <person name="Hurhula B."/>
            <person name="Husby M.E."/>
            <person name="Kamat A."/>
            <person name="Kanga B."/>
            <person name="Kashin S."/>
            <person name="Khazanovich D."/>
            <person name="Kisner P."/>
            <person name="Lance K."/>
            <person name="Lara M."/>
            <person name="Lee W."/>
            <person name="Lennon N."/>
            <person name="Letendre F."/>
            <person name="LeVine R."/>
            <person name="Lipovsky A."/>
            <person name="Liu X."/>
            <person name="Liu J."/>
            <person name="Liu S."/>
            <person name="Lokyitsang T."/>
            <person name="Lokyitsang Y."/>
            <person name="Lubonja R."/>
            <person name="Lui A."/>
            <person name="MacDonald P."/>
            <person name="Magnisalis V."/>
            <person name="Maru K."/>
            <person name="Matthews C."/>
            <person name="McCusker W."/>
            <person name="McDonough S."/>
            <person name="Mehta T."/>
            <person name="Meldrim J."/>
            <person name="Meneus L."/>
            <person name="Mihai O."/>
            <person name="Mihalev A."/>
            <person name="Mihova T."/>
            <person name="Mittelman R."/>
            <person name="Mlenga V."/>
            <person name="Montmayeur A."/>
            <person name="Mulrain L."/>
            <person name="Navidi A."/>
            <person name="Naylor J."/>
            <person name="Negash T."/>
            <person name="Nguyen T."/>
            <person name="Nguyen N."/>
            <person name="Nicol R."/>
            <person name="Norbu C."/>
            <person name="Norbu N."/>
            <person name="Novod N."/>
            <person name="O'Neill B."/>
            <person name="Osman S."/>
            <person name="Markiewicz E."/>
            <person name="Oyono O.L."/>
            <person name="Patti C."/>
            <person name="Phunkhang P."/>
            <person name="Pierre F."/>
            <person name="Priest M."/>
            <person name="Raghuraman S."/>
            <person name="Rege F."/>
            <person name="Reyes R."/>
            <person name="Rise C."/>
            <person name="Rogov P."/>
            <person name="Ross K."/>
            <person name="Ryan E."/>
            <person name="Settipalli S."/>
            <person name="Shea T."/>
            <person name="Sherpa N."/>
            <person name="Shi L."/>
            <person name="Shih D."/>
            <person name="Sparrow T."/>
            <person name="Spaulding J."/>
            <person name="Stalker J."/>
            <person name="Stange-Thomann N."/>
            <person name="Stavropoulos S."/>
            <person name="Stone C."/>
            <person name="Strader C."/>
            <person name="Tesfaye S."/>
            <person name="Thomson T."/>
            <person name="Thoulutsang Y."/>
            <person name="Thoulutsang D."/>
            <person name="Topham K."/>
            <person name="Topping I."/>
            <person name="Tsamla T."/>
            <person name="Vassiliev H."/>
            <person name="Vo A."/>
            <person name="Wangchuk T."/>
            <person name="Wangdi T."/>
            <person name="Weiand M."/>
            <person name="Wilkinson J."/>
            <person name="Wilson A."/>
            <person name="Yadav S."/>
            <person name="Young G."/>
            <person name="Yu Q."/>
            <person name="Zembek L."/>
            <person name="Zhong D."/>
            <person name="Zimmer A."/>
            <person name="Zwirko Z."/>
            <person name="Jaffe D.B."/>
            <person name="Alvarez P."/>
            <person name="Brockman W."/>
            <person name="Butler J."/>
            <person name="Chin C."/>
            <person name="Gnerre S."/>
            <person name="Grabherr M."/>
            <person name="Kleber M."/>
            <person name="Mauceli E."/>
            <person name="MacCallum I."/>
        </authorList>
    </citation>
    <scope>NUCLEOTIDE SEQUENCE [LARGE SCALE GENOMIC DNA]</scope>
    <source>
        <strain evidence="4">Tai18E2</strain>
        <strain evidence="5">Tai18E2 / Tucson 14021-0261.01</strain>
    </source>
</reference>
<reference evidence="4" key="4">
    <citation type="submission" date="2015-11" db="EMBL/GenBank/DDBJ databases">
        <authorList>
            <consortium name="FlyBase"/>
        </authorList>
    </citation>
    <scope>NUCLEOTIDE SEQUENCE</scope>
    <source>
        <strain evidence="4">Tai18E2</strain>
    </source>
</reference>
<keyword evidence="5" id="KW-1185">Reference proteome</keyword>
<evidence type="ECO:0000313" key="5">
    <source>
        <dbReference type="Proteomes" id="UP000002282"/>
    </source>
</evidence>
<feature type="transmembrane region" description="Helical" evidence="2">
    <location>
        <begin position="189"/>
        <end position="213"/>
    </location>
</feature>
<dbReference type="KEGG" id="dya:Dyak_GE28875"/>
<feature type="compositionally biased region" description="Basic residues" evidence="1">
    <location>
        <begin position="1"/>
        <end position="13"/>
    </location>
</feature>
<keyword evidence="2" id="KW-0472">Membrane</keyword>
<evidence type="ECO:0000256" key="1">
    <source>
        <dbReference type="SAM" id="MobiDB-lite"/>
    </source>
</evidence>
<feature type="transmembrane region" description="Helical" evidence="2">
    <location>
        <begin position="246"/>
        <end position="266"/>
    </location>
</feature>
<dbReference type="Proteomes" id="UP000002282">
    <property type="component" value="Chromosome X"/>
</dbReference>
<gene>
    <name evidence="4" type="primary">Dyak\GE28875</name>
    <name evidence="4" type="ORF">Dyak_GE28875</name>
</gene>
<dbReference type="EMBL" id="CM000162">
    <property type="protein sequence ID" value="KRK06157.1"/>
    <property type="molecule type" value="Genomic_DNA"/>
</dbReference>
<feature type="compositionally biased region" description="Low complexity" evidence="1">
    <location>
        <begin position="33"/>
        <end position="57"/>
    </location>
</feature>
<accession>A0A0R1EA45</accession>
<evidence type="ECO:0000256" key="2">
    <source>
        <dbReference type="SAM" id="Phobius"/>
    </source>
</evidence>
<sequence>MNRKSRDRVRRRPNNGAGDRAVEDFLAELGRWSTDMPSRSSSTSSVSSSTESTGVTSYRRGLRRVRAIVISAPPSMGELFSQNVRGGTPSTIAWRCKIALLYLGLVVAPVILELGPRIEFPEQWNQAGRFQFLKERRLALTFTLNTTREVIRSFLSAAVPLYSMLCMAHPNRFLLCAPQARSRHIEVPANVSLFFLGLLPYVLRLHAGFYVFVRDTWMAYNDHVLSIAETFNSWRILIYLNQVMQLVYSIELVLLMAQGFMSFLHARRIYKLVAGKGNFYVAQLEQDKSKFWYIPSKYTMHVYRAFQERVYELE</sequence>
<dbReference type="OrthoDB" id="7861180at2759"/>